<proteinExistence type="inferred from homology"/>
<dbReference type="NCBIfam" id="TIGR01409">
    <property type="entry name" value="TAT_signal_seq"/>
    <property type="match status" value="1"/>
</dbReference>
<keyword evidence="5" id="KW-0378">Hydrolase</keyword>
<dbReference type="SUPFAM" id="SSF51695">
    <property type="entry name" value="PLC-like phosphodiesterases"/>
    <property type="match status" value="1"/>
</dbReference>
<dbReference type="RefSeq" id="WP_161050434.1">
    <property type="nucleotide sequence ID" value="NZ_WWCR01000012.1"/>
</dbReference>
<dbReference type="GO" id="GO:0042597">
    <property type="term" value="C:periplasmic space"/>
    <property type="evidence" value="ECO:0007669"/>
    <property type="project" value="TreeGrafter"/>
</dbReference>
<comment type="caution">
    <text evidence="8">The sequence shown here is derived from an EMBL/GenBank/DDBJ whole genome shotgun (WGS) entry which is preliminary data.</text>
</comment>
<name>A0A7X4KHF9_9BURK</name>
<dbReference type="Pfam" id="PF03009">
    <property type="entry name" value="GDPD"/>
    <property type="match status" value="1"/>
</dbReference>
<accession>A0A7X4KHF9</accession>
<dbReference type="PROSITE" id="PS51704">
    <property type="entry name" value="GP_PDE"/>
    <property type="match status" value="1"/>
</dbReference>
<evidence type="ECO:0000256" key="2">
    <source>
        <dbReference type="ARBA" id="ARBA00012247"/>
    </source>
</evidence>
<dbReference type="GO" id="GO:0008889">
    <property type="term" value="F:glycerophosphodiester phosphodiesterase activity"/>
    <property type="evidence" value="ECO:0007669"/>
    <property type="project" value="UniProtKB-EC"/>
</dbReference>
<evidence type="ECO:0000256" key="5">
    <source>
        <dbReference type="ARBA" id="ARBA00022801"/>
    </source>
</evidence>
<dbReference type="InterPro" id="IPR030395">
    <property type="entry name" value="GP_PDE_dom"/>
</dbReference>
<dbReference type="InterPro" id="IPR017946">
    <property type="entry name" value="PLC-like_Pdiesterase_TIM-brl"/>
</dbReference>
<dbReference type="Proteomes" id="UP000469734">
    <property type="component" value="Unassembled WGS sequence"/>
</dbReference>
<dbReference type="InterPro" id="IPR006311">
    <property type="entry name" value="TAT_signal"/>
</dbReference>
<dbReference type="InterPro" id="IPR019546">
    <property type="entry name" value="TAT_signal_bac_arc"/>
</dbReference>
<evidence type="ECO:0000259" key="7">
    <source>
        <dbReference type="PROSITE" id="PS51704"/>
    </source>
</evidence>
<dbReference type="EC" id="3.1.4.46" evidence="2"/>
<sequence>MTKLYLPPRLSRRGFIQTAAVATGAAGAALLLPGLAHAASMLTPGPFATLDLSGMPGIGPVGVAQPRPLIFGHRGASALRPEHTLASYAKAIADGADYVEPDLVSTKDGVLVARHEAFLSETTDVASHPEFASRKTRKTIDGETHEGWFVDDFTLAELKTLRAVERIPQYRPGSAQYNGMFQVATFEEIIDFVAAESAARGRIVGIVPELKHSTYFASVGLPLEDRFLAIIAAHDYTRRNPIEIQSFEVANLKYLRGKLGRRANLRLMQLVIGENVRPMDVAAAGGTLTFAQMCTPAGLRDIAQYADVVAPPTRSIIPLKKDGSLDAPSSLVEDAHKAGLRVEPWTFRPENHFLAADFRNSAGDAVRNEAGSIAEIKRYIATGIDGFFTDDPALGRAALA</sequence>
<feature type="domain" description="GP-PDE" evidence="7">
    <location>
        <begin position="68"/>
        <end position="399"/>
    </location>
</feature>
<keyword evidence="3" id="KW-0732">Signal</keyword>
<dbReference type="GO" id="GO:0006629">
    <property type="term" value="P:lipid metabolic process"/>
    <property type="evidence" value="ECO:0007669"/>
    <property type="project" value="InterPro"/>
</dbReference>
<dbReference type="PROSITE" id="PS51318">
    <property type="entry name" value="TAT"/>
    <property type="match status" value="1"/>
</dbReference>
<evidence type="ECO:0000256" key="6">
    <source>
        <dbReference type="ARBA" id="ARBA00047512"/>
    </source>
</evidence>
<reference evidence="8 9" key="1">
    <citation type="submission" date="2019-12" db="EMBL/GenBank/DDBJ databases">
        <title>Novel species isolated from a subtropical stream in China.</title>
        <authorList>
            <person name="Lu H."/>
        </authorList>
    </citation>
    <scope>NUCLEOTIDE SEQUENCE [LARGE SCALE GENOMIC DNA]</scope>
    <source>
        <strain evidence="8 9">FT134W</strain>
    </source>
</reference>
<dbReference type="Gene3D" id="3.20.20.190">
    <property type="entry name" value="Phosphatidylinositol (PI) phosphodiesterase"/>
    <property type="match status" value="1"/>
</dbReference>
<gene>
    <name evidence="8" type="ORF">GTP56_13355</name>
</gene>
<dbReference type="PANTHER" id="PTHR43620">
    <property type="entry name" value="GLYCEROPHOSPHORYL DIESTER PHOSPHODIESTERASE"/>
    <property type="match status" value="1"/>
</dbReference>
<dbReference type="GO" id="GO:0006071">
    <property type="term" value="P:glycerol metabolic process"/>
    <property type="evidence" value="ECO:0007669"/>
    <property type="project" value="UniProtKB-KW"/>
</dbReference>
<evidence type="ECO:0000313" key="9">
    <source>
        <dbReference type="Proteomes" id="UP000469734"/>
    </source>
</evidence>
<dbReference type="PANTHER" id="PTHR43620:SF7">
    <property type="entry name" value="GLYCEROPHOSPHODIESTER PHOSPHODIESTERASE GDPD5-RELATED"/>
    <property type="match status" value="1"/>
</dbReference>
<dbReference type="AlphaFoldDB" id="A0A7X4KHF9"/>
<evidence type="ECO:0000313" key="8">
    <source>
        <dbReference type="EMBL" id="MYM73177.1"/>
    </source>
</evidence>
<comment type="catalytic activity">
    <reaction evidence="6">
        <text>a sn-glycero-3-phosphodiester + H2O = an alcohol + sn-glycerol 3-phosphate + H(+)</text>
        <dbReference type="Rhea" id="RHEA:12969"/>
        <dbReference type="ChEBI" id="CHEBI:15377"/>
        <dbReference type="ChEBI" id="CHEBI:15378"/>
        <dbReference type="ChEBI" id="CHEBI:30879"/>
        <dbReference type="ChEBI" id="CHEBI:57597"/>
        <dbReference type="ChEBI" id="CHEBI:83408"/>
        <dbReference type="EC" id="3.1.4.46"/>
    </reaction>
</comment>
<evidence type="ECO:0000256" key="1">
    <source>
        <dbReference type="ARBA" id="ARBA00007277"/>
    </source>
</evidence>
<dbReference type="EMBL" id="WWCR01000012">
    <property type="protein sequence ID" value="MYM73177.1"/>
    <property type="molecule type" value="Genomic_DNA"/>
</dbReference>
<protein>
    <recommendedName>
        <fullName evidence="2">glycerophosphodiester phosphodiesterase</fullName>
        <ecNumber evidence="2">3.1.4.46</ecNumber>
    </recommendedName>
</protein>
<evidence type="ECO:0000256" key="3">
    <source>
        <dbReference type="ARBA" id="ARBA00022729"/>
    </source>
</evidence>
<evidence type="ECO:0000256" key="4">
    <source>
        <dbReference type="ARBA" id="ARBA00022798"/>
    </source>
</evidence>
<keyword evidence="4" id="KW-0319">Glycerol metabolism</keyword>
<organism evidence="8 9">
    <name type="scientific">Duganella margarita</name>
    <dbReference type="NCBI Taxonomy" id="2692170"/>
    <lineage>
        <taxon>Bacteria</taxon>
        <taxon>Pseudomonadati</taxon>
        <taxon>Pseudomonadota</taxon>
        <taxon>Betaproteobacteria</taxon>
        <taxon>Burkholderiales</taxon>
        <taxon>Oxalobacteraceae</taxon>
        <taxon>Telluria group</taxon>
        <taxon>Duganella</taxon>
    </lineage>
</organism>
<comment type="similarity">
    <text evidence="1">Belongs to the glycerophosphoryl diester phosphodiesterase family.</text>
</comment>
<dbReference type="CDD" id="cd08602">
    <property type="entry name" value="GDPD_ScGlpQ1_like"/>
    <property type="match status" value="1"/>
</dbReference>